<gene>
    <name evidence="2" type="ORF">HDA44_001538</name>
</gene>
<dbReference type="Proteomes" id="UP000558997">
    <property type="component" value="Unassembled WGS sequence"/>
</dbReference>
<proteinExistence type="predicted"/>
<sequence>MRLLVTGAAGLLGRELLRSGPLCGHEVVPAYHSAVVAGGVRLDVRRRDAVREVIRTVRPDGIIHAAYRQDDWATTADGAVNVALEADGARLVFVSSDAVFSSRESRWTEDEPPRPETAYGAAKAAAETAIRALTPAAVIARTSIIVGSDGTSGEELRAHQLAGGEPGSFFTDNIRCPVHVADLAAALLELLGSGISGVAHLAGPEALSRYQLGRLIAIRDGLDPDALRSTPGVPSNILLDAQRTQATLTTHLRPPSEFLKDR</sequence>
<dbReference type="Pfam" id="PF04321">
    <property type="entry name" value="RmlD_sub_bind"/>
    <property type="match status" value="1"/>
</dbReference>
<dbReference type="GO" id="GO:0008831">
    <property type="term" value="F:dTDP-4-dehydrorhamnose reductase activity"/>
    <property type="evidence" value="ECO:0007669"/>
    <property type="project" value="UniProtKB-EC"/>
</dbReference>
<evidence type="ECO:0000259" key="1">
    <source>
        <dbReference type="Pfam" id="PF04321"/>
    </source>
</evidence>
<accession>A0A841DP72</accession>
<evidence type="ECO:0000313" key="3">
    <source>
        <dbReference type="Proteomes" id="UP000558997"/>
    </source>
</evidence>
<feature type="domain" description="RmlD-like substrate binding" evidence="1">
    <location>
        <begin position="1"/>
        <end position="230"/>
    </location>
</feature>
<dbReference type="SUPFAM" id="SSF51735">
    <property type="entry name" value="NAD(P)-binding Rossmann-fold domains"/>
    <property type="match status" value="1"/>
</dbReference>
<dbReference type="PANTHER" id="PTHR43242:SF1">
    <property type="entry name" value="NAD(P)-BINDING ROSSMANN-FOLD SUPERFAMILY PROTEIN"/>
    <property type="match status" value="1"/>
</dbReference>
<comment type="caution">
    <text evidence="2">The sequence shown here is derived from an EMBL/GenBank/DDBJ whole genome shotgun (WGS) entry which is preliminary data.</text>
</comment>
<protein>
    <submittedName>
        <fullName evidence="2">dTDP-4-dehydrorhamnose reductase</fullName>
        <ecNumber evidence="2">1.1.1.133</ecNumber>
    </submittedName>
</protein>
<dbReference type="AlphaFoldDB" id="A0A841DP72"/>
<dbReference type="RefSeq" id="WP_184832487.1">
    <property type="nucleotide sequence ID" value="NZ_BAAAVN010000004.1"/>
</dbReference>
<dbReference type="InterPro" id="IPR036291">
    <property type="entry name" value="NAD(P)-bd_dom_sf"/>
</dbReference>
<organism evidence="2 3">
    <name type="scientific">Kribbella solani</name>
    <dbReference type="NCBI Taxonomy" id="236067"/>
    <lineage>
        <taxon>Bacteria</taxon>
        <taxon>Bacillati</taxon>
        <taxon>Actinomycetota</taxon>
        <taxon>Actinomycetes</taxon>
        <taxon>Propionibacteriales</taxon>
        <taxon>Kribbellaceae</taxon>
        <taxon>Kribbella</taxon>
    </lineage>
</organism>
<dbReference type="Gene3D" id="3.40.50.720">
    <property type="entry name" value="NAD(P)-binding Rossmann-like Domain"/>
    <property type="match status" value="1"/>
</dbReference>
<reference evidence="2 3" key="1">
    <citation type="submission" date="2020-08" db="EMBL/GenBank/DDBJ databases">
        <title>Sequencing the genomes of 1000 actinobacteria strains.</title>
        <authorList>
            <person name="Klenk H.-P."/>
        </authorList>
    </citation>
    <scope>NUCLEOTIDE SEQUENCE [LARGE SCALE GENOMIC DNA]</scope>
    <source>
        <strain evidence="2 3">DSM 17294</strain>
    </source>
</reference>
<name>A0A841DP72_9ACTN</name>
<dbReference type="EMBL" id="JACHNF010000001">
    <property type="protein sequence ID" value="MBB5978197.1"/>
    <property type="molecule type" value="Genomic_DNA"/>
</dbReference>
<evidence type="ECO:0000313" key="2">
    <source>
        <dbReference type="EMBL" id="MBB5978197.1"/>
    </source>
</evidence>
<dbReference type="EC" id="1.1.1.133" evidence="2"/>
<dbReference type="InterPro" id="IPR029903">
    <property type="entry name" value="RmlD-like-bd"/>
</dbReference>
<dbReference type="PANTHER" id="PTHR43242">
    <property type="entry name" value="NAD(P)-BINDING ROSSMANN-FOLD SUPERFAMILY PROTEIN"/>
    <property type="match status" value="1"/>
</dbReference>
<keyword evidence="2" id="KW-0560">Oxidoreductase</keyword>
<keyword evidence="3" id="KW-1185">Reference proteome</keyword>